<feature type="compositionally biased region" description="Polar residues" evidence="2">
    <location>
        <begin position="13"/>
        <end position="26"/>
    </location>
</feature>
<feature type="compositionally biased region" description="Basic and acidic residues" evidence="2">
    <location>
        <begin position="1"/>
        <end position="11"/>
    </location>
</feature>
<dbReference type="EMBL" id="KB468113">
    <property type="protein sequence ID" value="PCH41712.1"/>
    <property type="molecule type" value="Genomic_DNA"/>
</dbReference>
<feature type="coiled-coil region" evidence="1">
    <location>
        <begin position="276"/>
        <end position="303"/>
    </location>
</feature>
<evidence type="ECO:0000313" key="3">
    <source>
        <dbReference type="EMBL" id="PCH41712.1"/>
    </source>
</evidence>
<feature type="compositionally biased region" description="Polar residues" evidence="2">
    <location>
        <begin position="498"/>
        <end position="512"/>
    </location>
</feature>
<organism evidence="3 4">
    <name type="scientific">Wolfiporia cocos (strain MD-104)</name>
    <name type="common">Brown rot fungus</name>
    <dbReference type="NCBI Taxonomy" id="742152"/>
    <lineage>
        <taxon>Eukaryota</taxon>
        <taxon>Fungi</taxon>
        <taxon>Dikarya</taxon>
        <taxon>Basidiomycota</taxon>
        <taxon>Agaricomycotina</taxon>
        <taxon>Agaricomycetes</taxon>
        <taxon>Polyporales</taxon>
        <taxon>Phaeolaceae</taxon>
        <taxon>Wolfiporia</taxon>
    </lineage>
</organism>
<feature type="region of interest" description="Disordered" evidence="2">
    <location>
        <begin position="496"/>
        <end position="532"/>
    </location>
</feature>
<gene>
    <name evidence="3" type="ORF">WOLCODRAFT_163324</name>
</gene>
<feature type="region of interest" description="Disordered" evidence="2">
    <location>
        <begin position="1"/>
        <end position="34"/>
    </location>
</feature>
<name>A0A2H3JHQ4_WOLCO</name>
<evidence type="ECO:0000256" key="1">
    <source>
        <dbReference type="SAM" id="Coils"/>
    </source>
</evidence>
<feature type="coiled-coil region" evidence="1">
    <location>
        <begin position="339"/>
        <end position="401"/>
    </location>
</feature>
<reference evidence="3 4" key="1">
    <citation type="journal article" date="2012" name="Science">
        <title>The Paleozoic origin of enzymatic lignin decomposition reconstructed from 31 fungal genomes.</title>
        <authorList>
            <person name="Floudas D."/>
            <person name="Binder M."/>
            <person name="Riley R."/>
            <person name="Barry K."/>
            <person name="Blanchette R.A."/>
            <person name="Henrissat B."/>
            <person name="Martinez A.T."/>
            <person name="Otillar R."/>
            <person name="Spatafora J.W."/>
            <person name="Yadav J.S."/>
            <person name="Aerts A."/>
            <person name="Benoit I."/>
            <person name="Boyd A."/>
            <person name="Carlson A."/>
            <person name="Copeland A."/>
            <person name="Coutinho P.M."/>
            <person name="de Vries R.P."/>
            <person name="Ferreira P."/>
            <person name="Findley K."/>
            <person name="Foster B."/>
            <person name="Gaskell J."/>
            <person name="Glotzer D."/>
            <person name="Gorecki P."/>
            <person name="Heitman J."/>
            <person name="Hesse C."/>
            <person name="Hori C."/>
            <person name="Igarashi K."/>
            <person name="Jurgens J.A."/>
            <person name="Kallen N."/>
            <person name="Kersten P."/>
            <person name="Kohler A."/>
            <person name="Kuees U."/>
            <person name="Kumar T.K.A."/>
            <person name="Kuo A."/>
            <person name="LaButti K."/>
            <person name="Larrondo L.F."/>
            <person name="Lindquist E."/>
            <person name="Ling A."/>
            <person name="Lombard V."/>
            <person name="Lucas S."/>
            <person name="Lundell T."/>
            <person name="Martin R."/>
            <person name="McLaughlin D.J."/>
            <person name="Morgenstern I."/>
            <person name="Morin E."/>
            <person name="Murat C."/>
            <person name="Nagy L.G."/>
            <person name="Nolan M."/>
            <person name="Ohm R.A."/>
            <person name="Patyshakuliyeva A."/>
            <person name="Rokas A."/>
            <person name="Ruiz-Duenas F.J."/>
            <person name="Sabat G."/>
            <person name="Salamov A."/>
            <person name="Samejima M."/>
            <person name="Schmutz J."/>
            <person name="Slot J.C."/>
            <person name="St John F."/>
            <person name="Stenlid J."/>
            <person name="Sun H."/>
            <person name="Sun S."/>
            <person name="Syed K."/>
            <person name="Tsang A."/>
            <person name="Wiebenga A."/>
            <person name="Young D."/>
            <person name="Pisabarro A."/>
            <person name="Eastwood D.C."/>
            <person name="Martin F."/>
            <person name="Cullen D."/>
            <person name="Grigoriev I.V."/>
            <person name="Hibbett D.S."/>
        </authorList>
    </citation>
    <scope>NUCLEOTIDE SEQUENCE [LARGE SCALE GENOMIC DNA]</scope>
    <source>
        <strain evidence="3 4">MD-104</strain>
    </source>
</reference>
<dbReference type="OMA" id="GTMENIF"/>
<protein>
    <submittedName>
        <fullName evidence="3">Uncharacterized protein</fullName>
    </submittedName>
</protein>
<evidence type="ECO:0000313" key="4">
    <source>
        <dbReference type="Proteomes" id="UP000218811"/>
    </source>
</evidence>
<evidence type="ECO:0000256" key="2">
    <source>
        <dbReference type="SAM" id="MobiDB-lite"/>
    </source>
</evidence>
<dbReference type="AlphaFoldDB" id="A0A2H3JHQ4"/>
<accession>A0A2H3JHQ4</accession>
<feature type="coiled-coil region" evidence="1">
    <location>
        <begin position="72"/>
        <end position="113"/>
    </location>
</feature>
<proteinExistence type="predicted"/>
<keyword evidence="1" id="KW-0175">Coiled coil</keyword>
<dbReference type="Proteomes" id="UP000218811">
    <property type="component" value="Unassembled WGS sequence"/>
</dbReference>
<dbReference type="OrthoDB" id="10688605at2759"/>
<sequence>MQIKHAPEGRNDGTAQSSGKAQASESTGHHEHSTYAEARRLESQVTEHCDWRQLGTDLQELLTYNRREASRVESLQEELHVTKCVINDMREQLQEARGALAQAAEEKLKLIQQCASSAGAVLSANHAKRQAENIRERADYHDIEEYCQYLEKMLVDAQMDMTSAQSQQEWLENELLMNSRWTSELLCELSEQEEIRGKIEAERSHSEQLHLNLSKMLVNAHKEVIDAKKCENLLADELVSWQCKFIEARLDLEKERRALTDALFRHSAAADAYETSNELRSNLAELCSELETIRIENKRLSSELSSSIEGRLDFEEIVWKMEADHADLVEQLRLDQKCQADTECELQRALKEINDLHESLEESRKDAISAQEELVHSKRRADALLEELKAVTTARQIAEAEYAEDTVLLKQRIQELSDELTEHKLSCDYEEYSAVANAEVLLEEEYNTSADPDMEHEAQRPALVSVQHIMGPTPSLSNPSMALYMEAREVVRNILTPPANSSGVSDPGSSEGNVHVNPDGQRTSTEGSDLPNEMTFTEGTHVLAMPGSVPRPKGFVNRMRSQFPSLNIWRVDDRTLMWTNCPDMGYALKGSHSLSKRNRWIPAYLNEITAMTQKDQIELVVGENGKYYYVGSYTLGRCEEWADRFVSLPLQAQQAICAKCGTTTNQGQVWEDYHCGAVRVLKYPLHRVGFNVHLHEQWLSV</sequence>
<keyword evidence="4" id="KW-1185">Reference proteome</keyword>